<dbReference type="AlphaFoldDB" id="A0AAE1CQS8"/>
<evidence type="ECO:0000256" key="2">
    <source>
        <dbReference type="ARBA" id="ARBA00022692"/>
    </source>
</evidence>
<dbReference type="PANTHER" id="PTHR46641">
    <property type="entry name" value="FMRFAMIDE RECEPTOR-RELATED"/>
    <property type="match status" value="1"/>
</dbReference>
<comment type="caution">
    <text evidence="8">The sequence shown here is derived from an EMBL/GenBank/DDBJ whole genome shotgun (WGS) entry which is preliminary data.</text>
</comment>
<evidence type="ECO:0000256" key="5">
    <source>
        <dbReference type="SAM" id="MobiDB-lite"/>
    </source>
</evidence>
<dbReference type="SUPFAM" id="SSF81321">
    <property type="entry name" value="Family A G protein-coupled receptor-like"/>
    <property type="match status" value="1"/>
</dbReference>
<evidence type="ECO:0000256" key="1">
    <source>
        <dbReference type="ARBA" id="ARBA00004370"/>
    </source>
</evidence>
<feature type="transmembrane region" description="Helical" evidence="6">
    <location>
        <begin position="309"/>
        <end position="332"/>
    </location>
</feature>
<gene>
    <name evidence="8" type="ORF">RRG08_053496</name>
</gene>
<feature type="transmembrane region" description="Helical" evidence="6">
    <location>
        <begin position="130"/>
        <end position="154"/>
    </location>
</feature>
<feature type="region of interest" description="Disordered" evidence="5">
    <location>
        <begin position="260"/>
        <end position="293"/>
    </location>
</feature>
<accession>A0AAE1CQS8</accession>
<reference evidence="8" key="1">
    <citation type="journal article" date="2023" name="G3 (Bethesda)">
        <title>A reference genome for the long-term kleptoplast-retaining sea slug Elysia crispata morphotype clarki.</title>
        <authorList>
            <person name="Eastman K.E."/>
            <person name="Pendleton A.L."/>
            <person name="Shaikh M.A."/>
            <person name="Suttiyut T."/>
            <person name="Ogas R."/>
            <person name="Tomko P."/>
            <person name="Gavelis G."/>
            <person name="Widhalm J.R."/>
            <person name="Wisecaver J.H."/>
        </authorList>
    </citation>
    <scope>NUCLEOTIDE SEQUENCE</scope>
    <source>
        <strain evidence="8">ECLA1</strain>
    </source>
</reference>
<dbReference type="InterPro" id="IPR017452">
    <property type="entry name" value="GPCR_Rhodpsn_7TM"/>
</dbReference>
<dbReference type="PANTHER" id="PTHR46641:SF2">
    <property type="entry name" value="FMRFAMIDE RECEPTOR"/>
    <property type="match status" value="1"/>
</dbReference>
<feature type="compositionally biased region" description="Low complexity" evidence="5">
    <location>
        <begin position="283"/>
        <end position="293"/>
    </location>
</feature>
<dbReference type="Proteomes" id="UP001283361">
    <property type="component" value="Unassembled WGS sequence"/>
</dbReference>
<evidence type="ECO:0000256" key="6">
    <source>
        <dbReference type="SAM" id="Phobius"/>
    </source>
</evidence>
<name>A0AAE1CQS8_9GAST</name>
<organism evidence="8 9">
    <name type="scientific">Elysia crispata</name>
    <name type="common">lettuce slug</name>
    <dbReference type="NCBI Taxonomy" id="231223"/>
    <lineage>
        <taxon>Eukaryota</taxon>
        <taxon>Metazoa</taxon>
        <taxon>Spiralia</taxon>
        <taxon>Lophotrochozoa</taxon>
        <taxon>Mollusca</taxon>
        <taxon>Gastropoda</taxon>
        <taxon>Heterobranchia</taxon>
        <taxon>Euthyneura</taxon>
        <taxon>Panpulmonata</taxon>
        <taxon>Sacoglossa</taxon>
        <taxon>Placobranchoidea</taxon>
        <taxon>Plakobranchidae</taxon>
        <taxon>Elysia</taxon>
    </lineage>
</organism>
<dbReference type="Gene3D" id="1.20.1070.10">
    <property type="entry name" value="Rhodopsin 7-helix transmembrane proteins"/>
    <property type="match status" value="1"/>
</dbReference>
<sequence length="397" mass="44254">METLSLVTTESLQLTVRDHLQQMPVSKGAALEFFASGPGKSIHTFLYFLCCPVMQLLGISTNLINVTVLLRAGLSDGMAVTFLGLAGSDLLYNVFYFMGRLLNAVHTVFEERPYLNTFHLSYILAKHGRMWFNVSILLTVFAAVQKCACIAIPLTFRNFFTARKSAITVLAIYVAVVTYFLPFLTLDRLRPYKERGTNRTRFGYSLRNANLASQIGDFVTYANRIILPYVSQGIVIICVVTMTFKLRAAAQARRKMTSTSDASDADLNEVTSAPEGDRRTTKKSGGSSKTTYGSNNVLSSKELRVIRSVNILCGIFIAGTTPQTIIGAFGLAYSEFGDFGRYSSVLTFTQGIQQLMEIISTAVNILVYYHFNSKYRRTFDAIFRHNIEDSNDEKQVT</sequence>
<feature type="transmembrane region" description="Helical" evidence="6">
    <location>
        <begin position="226"/>
        <end position="246"/>
    </location>
</feature>
<keyword evidence="3 6" id="KW-1133">Transmembrane helix</keyword>
<evidence type="ECO:0000256" key="4">
    <source>
        <dbReference type="ARBA" id="ARBA00023136"/>
    </source>
</evidence>
<proteinExistence type="predicted"/>
<dbReference type="InterPro" id="IPR052954">
    <property type="entry name" value="GPCR-Ligand_Int"/>
</dbReference>
<protein>
    <recommendedName>
        <fullName evidence="7">G-protein coupled receptors family 1 profile domain-containing protein</fullName>
    </recommendedName>
</protein>
<keyword evidence="9" id="KW-1185">Reference proteome</keyword>
<dbReference type="EMBL" id="JAWDGP010007169">
    <property type="protein sequence ID" value="KAK3728885.1"/>
    <property type="molecule type" value="Genomic_DNA"/>
</dbReference>
<keyword evidence="4 6" id="KW-0472">Membrane</keyword>
<dbReference type="PROSITE" id="PS50262">
    <property type="entry name" value="G_PROTEIN_RECEP_F1_2"/>
    <property type="match status" value="1"/>
</dbReference>
<feature type="transmembrane region" description="Helical" evidence="6">
    <location>
        <begin position="45"/>
        <end position="70"/>
    </location>
</feature>
<feature type="transmembrane region" description="Helical" evidence="6">
    <location>
        <begin position="166"/>
        <end position="186"/>
    </location>
</feature>
<evidence type="ECO:0000259" key="7">
    <source>
        <dbReference type="PROSITE" id="PS50262"/>
    </source>
</evidence>
<keyword evidence="2 6" id="KW-0812">Transmembrane</keyword>
<comment type="subcellular location">
    <subcellularLocation>
        <location evidence="1">Membrane</location>
    </subcellularLocation>
</comment>
<dbReference type="GO" id="GO:0016020">
    <property type="term" value="C:membrane"/>
    <property type="evidence" value="ECO:0007669"/>
    <property type="project" value="UniProtKB-SubCell"/>
</dbReference>
<feature type="transmembrane region" description="Helical" evidence="6">
    <location>
        <begin position="77"/>
        <end position="98"/>
    </location>
</feature>
<evidence type="ECO:0000313" key="8">
    <source>
        <dbReference type="EMBL" id="KAK3728885.1"/>
    </source>
</evidence>
<feature type="domain" description="G-protein coupled receptors family 1 profile" evidence="7">
    <location>
        <begin position="61"/>
        <end position="368"/>
    </location>
</feature>
<evidence type="ECO:0000313" key="9">
    <source>
        <dbReference type="Proteomes" id="UP001283361"/>
    </source>
</evidence>
<evidence type="ECO:0000256" key="3">
    <source>
        <dbReference type="ARBA" id="ARBA00022989"/>
    </source>
</evidence>
<feature type="transmembrane region" description="Helical" evidence="6">
    <location>
        <begin position="352"/>
        <end position="371"/>
    </location>
</feature>